<name>A0AAE9DKZ4_CAEBR</name>
<dbReference type="InterPro" id="IPR000535">
    <property type="entry name" value="MSP_dom"/>
</dbReference>
<evidence type="ECO:0000256" key="2">
    <source>
        <dbReference type="SAM" id="Phobius"/>
    </source>
</evidence>
<dbReference type="EMBL" id="CP090892">
    <property type="protein sequence ID" value="ULU07124.1"/>
    <property type="molecule type" value="Genomic_DNA"/>
</dbReference>
<organism evidence="4 5">
    <name type="scientific">Caenorhabditis briggsae</name>
    <dbReference type="NCBI Taxonomy" id="6238"/>
    <lineage>
        <taxon>Eukaryota</taxon>
        <taxon>Metazoa</taxon>
        <taxon>Ecdysozoa</taxon>
        <taxon>Nematoda</taxon>
        <taxon>Chromadorea</taxon>
        <taxon>Rhabditida</taxon>
        <taxon>Rhabditina</taxon>
        <taxon>Rhabditomorpha</taxon>
        <taxon>Rhabditoidea</taxon>
        <taxon>Rhabditidae</taxon>
        <taxon>Peloderinae</taxon>
        <taxon>Caenorhabditis</taxon>
    </lineage>
</organism>
<gene>
    <name evidence="4" type="ORF">L3Y34_018716</name>
</gene>
<feature type="transmembrane region" description="Helical" evidence="2">
    <location>
        <begin position="242"/>
        <end position="262"/>
    </location>
</feature>
<dbReference type="InterPro" id="IPR013783">
    <property type="entry name" value="Ig-like_fold"/>
</dbReference>
<comment type="function">
    <text evidence="1">Central component in molecular interactions underlying sperm crawling. Forms an extensive filament system that extends from sperm villipoda, along the leading edge of the pseudopod.</text>
</comment>
<keyword evidence="2" id="KW-0472">Membrane</keyword>
<accession>A0AAE9DKZ4</accession>
<dbReference type="PROSITE" id="PS50202">
    <property type="entry name" value="MSP"/>
    <property type="match status" value="1"/>
</dbReference>
<keyword evidence="1" id="KW-0206">Cytoskeleton</keyword>
<evidence type="ECO:0000259" key="3">
    <source>
        <dbReference type="PROSITE" id="PS50202"/>
    </source>
</evidence>
<dbReference type="Proteomes" id="UP000827892">
    <property type="component" value="Chromosome II"/>
</dbReference>
<dbReference type="InterPro" id="IPR008574">
    <property type="entry name" value="Nematodes_ZYG-11_interact"/>
</dbReference>
<sequence length="414" mass="45425">MPQDASDGYERLTDIAEAAKNEGSELKHVLRDVYRNYSELGSDIHDYYEKNLKKLPETVGQTANDLYSFSQTFKEDANKFLESMMELSPPEKISGFNISKLFANSIFLLVIATFSRCIGSYVTAPVFGIIFLNVGAIILVVIVVPIIATYVYRNLKVRSLAEKRIACAGFIFLQSALIGFINQNDWLESVPFSVLTQIISSFSYPLILAHTDNRQKILGFVAGSSMIFHLAHGFFFSGMDGAFLTIVIMYTFLAICLIQYSIAFRCQTDFDMMLLTMQYVFLISVVRMFAFIYQSSIGSSNRSQKMSLTADPPACTVPAAGGTSTHKLVNGGADKLIFKIKSSNNNEYRITPVFGFIDPSGSKDVTITRTAGAPKEDKLVIHFANAPADATDAQAAFAAVTPAGTVTIPMSATA</sequence>
<evidence type="ECO:0000313" key="5">
    <source>
        <dbReference type="Proteomes" id="UP000827892"/>
    </source>
</evidence>
<dbReference type="FunFam" id="2.60.40.10:FF:002024">
    <property type="entry name" value="Sperm-specific class P protein 19"/>
    <property type="match status" value="1"/>
</dbReference>
<dbReference type="AlphaFoldDB" id="A0AAE9DKZ4"/>
<dbReference type="PANTHER" id="PTHR31176:SF3">
    <property type="entry name" value="PROTEIN CBG02297"/>
    <property type="match status" value="1"/>
</dbReference>
<feature type="transmembrane region" description="Helical" evidence="2">
    <location>
        <begin position="164"/>
        <end position="183"/>
    </location>
</feature>
<proteinExistence type="predicted"/>
<dbReference type="SUPFAM" id="SSF49354">
    <property type="entry name" value="PapD-like"/>
    <property type="match status" value="1"/>
</dbReference>
<feature type="transmembrane region" description="Helical" evidence="2">
    <location>
        <begin position="128"/>
        <end position="152"/>
    </location>
</feature>
<feature type="transmembrane region" description="Helical" evidence="2">
    <location>
        <begin position="217"/>
        <end position="236"/>
    </location>
</feature>
<reference evidence="4 5" key="1">
    <citation type="submission" date="2022-05" db="EMBL/GenBank/DDBJ databases">
        <title>Chromosome-level reference genomes for two strains of Caenorhabditis briggsae: an improved platform for comparative genomics.</title>
        <authorList>
            <person name="Stevens L."/>
            <person name="Andersen E.C."/>
        </authorList>
    </citation>
    <scope>NUCLEOTIDE SEQUENCE [LARGE SCALE GENOMIC DNA]</scope>
    <source>
        <strain evidence="4">QX1410_ONT</strain>
        <tissue evidence="4">Whole-organism</tissue>
    </source>
</reference>
<evidence type="ECO:0000256" key="1">
    <source>
        <dbReference type="RuleBase" id="RU003425"/>
    </source>
</evidence>
<feature type="transmembrane region" description="Helical" evidence="2">
    <location>
        <begin position="274"/>
        <end position="293"/>
    </location>
</feature>
<dbReference type="Gene3D" id="2.60.40.10">
    <property type="entry name" value="Immunoglobulins"/>
    <property type="match status" value="1"/>
</dbReference>
<dbReference type="PANTHER" id="PTHR31176">
    <property type="entry name" value="MFS DOMAIN-CONTAINING PROTEIN-RELATED"/>
    <property type="match status" value="1"/>
</dbReference>
<dbReference type="InterPro" id="IPR008962">
    <property type="entry name" value="PapD-like_sf"/>
</dbReference>
<dbReference type="Pfam" id="PF00635">
    <property type="entry name" value="Motile_Sperm"/>
    <property type="match status" value="1"/>
</dbReference>
<dbReference type="Pfam" id="PF05884">
    <property type="entry name" value="ZYG-11_interact"/>
    <property type="match status" value="1"/>
</dbReference>
<evidence type="ECO:0000313" key="4">
    <source>
        <dbReference type="EMBL" id="ULU07124.1"/>
    </source>
</evidence>
<feature type="transmembrane region" description="Helical" evidence="2">
    <location>
        <begin position="101"/>
        <end position="122"/>
    </location>
</feature>
<keyword evidence="2" id="KW-0812">Transmembrane</keyword>
<feature type="transmembrane region" description="Helical" evidence="2">
    <location>
        <begin position="189"/>
        <end position="210"/>
    </location>
</feature>
<feature type="domain" description="MSP" evidence="3">
    <location>
        <begin position="307"/>
        <end position="414"/>
    </location>
</feature>
<keyword evidence="2" id="KW-1133">Transmembrane helix</keyword>
<keyword evidence="1" id="KW-0963">Cytoplasm</keyword>
<protein>
    <recommendedName>
        <fullName evidence="1">Major sperm protein</fullName>
    </recommendedName>
</protein>